<organism evidence="10 11">
    <name type="scientific">Dreissena polymorpha</name>
    <name type="common">Zebra mussel</name>
    <name type="synonym">Mytilus polymorpha</name>
    <dbReference type="NCBI Taxonomy" id="45954"/>
    <lineage>
        <taxon>Eukaryota</taxon>
        <taxon>Metazoa</taxon>
        <taxon>Spiralia</taxon>
        <taxon>Lophotrochozoa</taxon>
        <taxon>Mollusca</taxon>
        <taxon>Bivalvia</taxon>
        <taxon>Autobranchia</taxon>
        <taxon>Heteroconchia</taxon>
        <taxon>Euheterodonta</taxon>
        <taxon>Imparidentia</taxon>
        <taxon>Neoheterodontei</taxon>
        <taxon>Myida</taxon>
        <taxon>Dreissenoidea</taxon>
        <taxon>Dreissenidae</taxon>
        <taxon>Dreissena</taxon>
    </lineage>
</organism>
<protein>
    <recommendedName>
        <fullName evidence="5">tRNA-queuosine alpha-mannosyltransferase</fullName>
        <ecNumber evidence="4">2.4.1.110</ecNumber>
    </recommendedName>
</protein>
<dbReference type="PANTHER" id="PTHR13615:SF3">
    <property type="entry name" value="GLYCOSYLTRANSFERASE-LIKE DOMAIN-CONTAINING PROTEIN 1"/>
    <property type="match status" value="1"/>
</dbReference>
<keyword evidence="11" id="KW-1185">Reference proteome</keyword>
<dbReference type="Pfam" id="PF00534">
    <property type="entry name" value="Glycos_transf_1"/>
    <property type="match status" value="1"/>
</dbReference>
<dbReference type="EMBL" id="JAIWYP010000003">
    <property type="protein sequence ID" value="KAH3852190.1"/>
    <property type="molecule type" value="Genomic_DNA"/>
</dbReference>
<feature type="domain" description="Glycosyl transferase family 1" evidence="8">
    <location>
        <begin position="220"/>
        <end position="366"/>
    </location>
</feature>
<gene>
    <name evidence="10" type="ORF">DPMN_094690</name>
</gene>
<evidence type="ECO:0000256" key="5">
    <source>
        <dbReference type="ARBA" id="ARBA00044539"/>
    </source>
</evidence>
<evidence type="ECO:0000256" key="7">
    <source>
        <dbReference type="SAM" id="MobiDB-lite"/>
    </source>
</evidence>
<evidence type="ECO:0000313" key="10">
    <source>
        <dbReference type="EMBL" id="KAH3852190.1"/>
    </source>
</evidence>
<dbReference type="SUPFAM" id="SSF53756">
    <property type="entry name" value="UDP-Glycosyltransferase/glycogen phosphorylase"/>
    <property type="match status" value="1"/>
</dbReference>
<evidence type="ECO:0000256" key="3">
    <source>
        <dbReference type="ARBA" id="ARBA00022679"/>
    </source>
</evidence>
<keyword evidence="3" id="KW-0808">Transferase</keyword>
<evidence type="ECO:0000313" key="11">
    <source>
        <dbReference type="Proteomes" id="UP000828390"/>
    </source>
</evidence>
<comment type="caution">
    <text evidence="10">The sequence shown here is derived from an EMBL/GenBank/DDBJ whole genome shotgun (WGS) entry which is preliminary data.</text>
</comment>
<feature type="domain" description="tRNA-queuosine alpha-mannosyltransferase N-terminal" evidence="9">
    <location>
        <begin position="8"/>
        <end position="175"/>
    </location>
</feature>
<evidence type="ECO:0000256" key="2">
    <source>
        <dbReference type="ARBA" id="ARBA00022676"/>
    </source>
</evidence>
<dbReference type="InterPro" id="IPR022701">
    <property type="entry name" value="QTMAN_N"/>
</dbReference>
<evidence type="ECO:0000256" key="6">
    <source>
        <dbReference type="ARBA" id="ARBA00048439"/>
    </source>
</evidence>
<evidence type="ECO:0000259" key="8">
    <source>
        <dbReference type="Pfam" id="PF00534"/>
    </source>
</evidence>
<dbReference type="Proteomes" id="UP000828390">
    <property type="component" value="Unassembled WGS sequence"/>
</dbReference>
<evidence type="ECO:0000256" key="1">
    <source>
        <dbReference type="ARBA" id="ARBA00009481"/>
    </source>
</evidence>
<keyword evidence="2" id="KW-0328">Glycosyltransferase</keyword>
<dbReference type="EC" id="2.4.1.110" evidence="4"/>
<dbReference type="GO" id="GO:0016438">
    <property type="term" value="F:tRNA-queuosine(34) beta-mannosyltransferase activity"/>
    <property type="evidence" value="ECO:0007669"/>
    <property type="project" value="UniProtKB-EC"/>
</dbReference>
<dbReference type="Gene3D" id="3.40.50.2000">
    <property type="entry name" value="Glycogen Phosphorylase B"/>
    <property type="match status" value="1"/>
</dbReference>
<evidence type="ECO:0000259" key="9">
    <source>
        <dbReference type="Pfam" id="PF12038"/>
    </source>
</evidence>
<dbReference type="AlphaFoldDB" id="A0A9D4L665"/>
<dbReference type="InterPro" id="IPR001296">
    <property type="entry name" value="Glyco_trans_1"/>
</dbReference>
<proteinExistence type="inferred from homology"/>
<dbReference type="InterPro" id="IPR051862">
    <property type="entry name" value="GT-like_domain_containing_1"/>
</dbReference>
<reference evidence="10" key="1">
    <citation type="journal article" date="2019" name="bioRxiv">
        <title>The Genome of the Zebra Mussel, Dreissena polymorpha: A Resource for Invasive Species Research.</title>
        <authorList>
            <person name="McCartney M.A."/>
            <person name="Auch B."/>
            <person name="Kono T."/>
            <person name="Mallez S."/>
            <person name="Zhang Y."/>
            <person name="Obille A."/>
            <person name="Becker A."/>
            <person name="Abrahante J.E."/>
            <person name="Garbe J."/>
            <person name="Badalamenti J.P."/>
            <person name="Herman A."/>
            <person name="Mangelson H."/>
            <person name="Liachko I."/>
            <person name="Sullivan S."/>
            <person name="Sone E.D."/>
            <person name="Koren S."/>
            <person name="Silverstein K.A.T."/>
            <person name="Beckman K.B."/>
            <person name="Gohl D.M."/>
        </authorList>
    </citation>
    <scope>NUCLEOTIDE SEQUENCE</scope>
    <source>
        <strain evidence="10">Duluth1</strain>
        <tissue evidence="10">Whole animal</tissue>
    </source>
</reference>
<accession>A0A9D4L665</accession>
<name>A0A9D4L665_DREPO</name>
<dbReference type="OrthoDB" id="10032790at2759"/>
<sequence>MASCKNTILLLEPFYTGSHRQLMDLLHAEIPGSSLVTMTGKKWHWRARTGALYLSQTIPRSHCFRTLFASSVLNLAELIALRPDLSPLKKVLYFHENQLTYPVQAHKQRPERDFQYGYNQIMSCLVANQVLFNSEFNKTSFLANIKSFFKLMPDHHPSGLADQISPKCHVLNYPIVFPETVPEVNNVGSATGDVTSNMLCASQNKEDCVKHAHISGTKRLKKDDSPLHIVWPHRWEHDKNPESFFQAMLQLQAAGCDFQLSVIGDQYSEVPAIFEEASSQLKDKIRYWGFQKTRGEYFRVLHEADVVVSTANHEFFGVAMLEAVHCGCYPLVPNRLVYPEIFPDENIYNTDNQLFKRLRDFCKNPSMLRRKEIKINTNRYSWASLRAQFLEILEPPTTPAATADTSRNGHLAENADINASNV</sequence>
<comment type="similarity">
    <text evidence="1">Belongs to the glycosyltransferase group 1 family. Glycosyltransferase 4 subfamily.</text>
</comment>
<reference evidence="10" key="2">
    <citation type="submission" date="2020-11" db="EMBL/GenBank/DDBJ databases">
        <authorList>
            <person name="McCartney M.A."/>
            <person name="Auch B."/>
            <person name="Kono T."/>
            <person name="Mallez S."/>
            <person name="Becker A."/>
            <person name="Gohl D.M."/>
            <person name="Silverstein K.A.T."/>
            <person name="Koren S."/>
            <person name="Bechman K.B."/>
            <person name="Herman A."/>
            <person name="Abrahante J.E."/>
            <person name="Garbe J."/>
        </authorList>
    </citation>
    <scope>NUCLEOTIDE SEQUENCE</scope>
    <source>
        <strain evidence="10">Duluth1</strain>
        <tissue evidence="10">Whole animal</tissue>
    </source>
</reference>
<dbReference type="PANTHER" id="PTHR13615">
    <property type="entry name" value="GLYCOSYLTRANSFERASE-LIKE 1"/>
    <property type="match status" value="1"/>
</dbReference>
<feature type="region of interest" description="Disordered" evidence="7">
    <location>
        <begin position="398"/>
        <end position="422"/>
    </location>
</feature>
<comment type="catalytic activity">
    <reaction evidence="6">
        <text>queuosine(34) in tRNA(Asp) + GDP-alpha-D-mannose = O-4''-alpha-D-mannosylqueuosine(34) in tRNA(Asp) + GDP + H(+)</text>
        <dbReference type="Rhea" id="RHEA:12885"/>
        <dbReference type="Rhea" id="RHEA-COMP:18572"/>
        <dbReference type="Rhea" id="RHEA-COMP:18581"/>
        <dbReference type="ChEBI" id="CHEBI:15378"/>
        <dbReference type="ChEBI" id="CHEBI:57527"/>
        <dbReference type="ChEBI" id="CHEBI:58189"/>
        <dbReference type="ChEBI" id="CHEBI:194431"/>
        <dbReference type="ChEBI" id="CHEBI:194442"/>
        <dbReference type="EC" id="2.4.1.110"/>
    </reaction>
    <physiologicalReaction direction="left-to-right" evidence="6">
        <dbReference type="Rhea" id="RHEA:12886"/>
    </physiologicalReaction>
</comment>
<evidence type="ECO:0000256" key="4">
    <source>
        <dbReference type="ARBA" id="ARBA00044517"/>
    </source>
</evidence>
<dbReference type="Pfam" id="PF12038">
    <property type="entry name" value="QTMAN_N"/>
    <property type="match status" value="1"/>
</dbReference>